<dbReference type="Proteomes" id="UP000199695">
    <property type="component" value="Unassembled WGS sequence"/>
</dbReference>
<keyword evidence="2" id="KW-1185">Reference proteome</keyword>
<gene>
    <name evidence="1" type="ORF">SAMN05444955_10662</name>
</gene>
<dbReference type="EMBL" id="FOCQ01000006">
    <property type="protein sequence ID" value="SEN12757.1"/>
    <property type="molecule type" value="Genomic_DNA"/>
</dbReference>
<accession>A0A1H8E1U1</accession>
<proteinExistence type="predicted"/>
<sequence>MAVVGPSEFFSLAAHWLPNMLPAAATDSKIPNPNESRRRISCTNRTWTASWNCADGLIAWPKTPSETATPLPQAGIMQHEQSWLNGTHGPEAAISNPQGRPSSVFMRILAIRMAVERSSIFLKYNHESCSFC</sequence>
<organism evidence="1 2">
    <name type="scientific">Lihuaxuella thermophila</name>
    <dbReference type="NCBI Taxonomy" id="1173111"/>
    <lineage>
        <taxon>Bacteria</taxon>
        <taxon>Bacillati</taxon>
        <taxon>Bacillota</taxon>
        <taxon>Bacilli</taxon>
        <taxon>Bacillales</taxon>
        <taxon>Thermoactinomycetaceae</taxon>
        <taxon>Lihuaxuella</taxon>
    </lineage>
</organism>
<dbReference type="AlphaFoldDB" id="A0A1H8E1U1"/>
<reference evidence="1 2" key="1">
    <citation type="submission" date="2016-10" db="EMBL/GenBank/DDBJ databases">
        <authorList>
            <person name="de Groot N.N."/>
        </authorList>
    </citation>
    <scope>NUCLEOTIDE SEQUENCE [LARGE SCALE GENOMIC DNA]</scope>
    <source>
        <strain evidence="1 2">DSM 46701</strain>
    </source>
</reference>
<name>A0A1H8E1U1_9BACL</name>
<protein>
    <submittedName>
        <fullName evidence="1">Uncharacterized protein</fullName>
    </submittedName>
</protein>
<evidence type="ECO:0000313" key="2">
    <source>
        <dbReference type="Proteomes" id="UP000199695"/>
    </source>
</evidence>
<evidence type="ECO:0000313" key="1">
    <source>
        <dbReference type="EMBL" id="SEN12757.1"/>
    </source>
</evidence>